<name>A0A7M2GQ14_SPHSA</name>
<gene>
    <name evidence="1" type="ORF">H5V43_22000</name>
</gene>
<evidence type="ECO:0000313" key="2">
    <source>
        <dbReference type="Proteomes" id="UP000593663"/>
    </source>
</evidence>
<dbReference type="AlphaFoldDB" id="A0A7M2GQ14"/>
<evidence type="ECO:0008006" key="3">
    <source>
        <dbReference type="Google" id="ProtNLM"/>
    </source>
</evidence>
<keyword evidence="1" id="KW-0614">Plasmid</keyword>
<sequence length="286" mass="32004">MGRWVAGRDQAATLYTRPAARQHIERVFNAAVLEALNSITLAELRVVALNGNDERPPALAFICDSIGQLDLGWIETSNAPIPWRAAAYAALEQALGTALPVFTYDDLFEEISTYYWEGETDDEGARHSLIECHGADPSELDDYSLPSTMNARRPDWMFSENAAAYGDLPKALRKALKTLRNTVRDLRRTSPERNAWHCDFDILYDYVPGLEECSSLPPLTLVPVEYFAREVDDVGRHGMEYGFMDVIGLCPLEDADHVTGWLASLEIGVRFLLAAQELINLDPDRL</sequence>
<dbReference type="Proteomes" id="UP000593663">
    <property type="component" value="Plasmid p1"/>
</dbReference>
<geneLocation type="plasmid" evidence="1 2">
    <name>p1</name>
</geneLocation>
<evidence type="ECO:0000313" key="1">
    <source>
        <dbReference type="EMBL" id="QOT74608.1"/>
    </source>
</evidence>
<accession>A0A7M2GQ14</accession>
<organism evidence="1 2">
    <name type="scientific">Sphingobium fuliginis (strain ATCC 27551)</name>
    <dbReference type="NCBI Taxonomy" id="336203"/>
    <lineage>
        <taxon>Bacteria</taxon>
        <taxon>Pseudomonadati</taxon>
        <taxon>Pseudomonadota</taxon>
        <taxon>Alphaproteobacteria</taxon>
        <taxon>Sphingomonadales</taxon>
        <taxon>Sphingomonadaceae</taxon>
        <taxon>Sphingobium</taxon>
    </lineage>
</organism>
<proteinExistence type="predicted"/>
<protein>
    <recommendedName>
        <fullName evidence="3">PRTRC system protein F</fullName>
    </recommendedName>
</protein>
<reference evidence="2" key="1">
    <citation type="submission" date="2020-08" db="EMBL/GenBank/DDBJ databases">
        <title>Complete genome sequence of Sphingobium barthaii strain KK22, a high-molecular-weight polycyclic aromatic hydrocarbon-degrading soil bacterium.</title>
        <authorList>
            <person name="Mori J.F."/>
            <person name="Kanaly R.A."/>
        </authorList>
    </citation>
    <scope>NUCLEOTIDE SEQUENCE [LARGE SCALE GENOMIC DNA]</scope>
    <source>
        <strain evidence="2">KK22</strain>
        <plasmid evidence="2">p1</plasmid>
    </source>
</reference>
<dbReference type="EMBL" id="CP060037">
    <property type="protein sequence ID" value="QOT74608.1"/>
    <property type="molecule type" value="Genomic_DNA"/>
</dbReference>
<dbReference type="KEGG" id="sbar:H5V43_22000"/>